<dbReference type="EMBL" id="CADCTJ010000771">
    <property type="protein sequence ID" value="CAA9264643.1"/>
    <property type="molecule type" value="Genomic_DNA"/>
</dbReference>
<dbReference type="EC" id="3.6.1.1" evidence="2"/>
<accession>A0A6J4J1T5</accession>
<dbReference type="GO" id="GO:0005737">
    <property type="term" value="C:cytoplasm"/>
    <property type="evidence" value="ECO:0007669"/>
    <property type="project" value="InterPro"/>
</dbReference>
<dbReference type="GO" id="GO:0004427">
    <property type="term" value="F:inorganic diphosphate phosphatase activity"/>
    <property type="evidence" value="ECO:0007669"/>
    <property type="project" value="UniProtKB-EC"/>
</dbReference>
<dbReference type="GO" id="GO:0006796">
    <property type="term" value="P:phosphate-containing compound metabolic process"/>
    <property type="evidence" value="ECO:0007669"/>
    <property type="project" value="InterPro"/>
</dbReference>
<proteinExistence type="predicted"/>
<gene>
    <name evidence="6" type="ORF">AVDCRST_MAG95-2459</name>
</gene>
<reference evidence="6" key="1">
    <citation type="submission" date="2020-02" db="EMBL/GenBank/DDBJ databases">
        <authorList>
            <person name="Meier V. D."/>
        </authorList>
    </citation>
    <scope>NUCLEOTIDE SEQUENCE</scope>
    <source>
        <strain evidence="6">AVDCRST_MAG95</strain>
    </source>
</reference>
<evidence type="ECO:0000256" key="2">
    <source>
        <dbReference type="ARBA" id="ARBA00012146"/>
    </source>
</evidence>
<dbReference type="SUPFAM" id="SSF50324">
    <property type="entry name" value="Inorganic pyrophosphatase"/>
    <property type="match status" value="1"/>
</dbReference>
<evidence type="ECO:0000256" key="5">
    <source>
        <dbReference type="ARBA" id="ARBA00022842"/>
    </source>
</evidence>
<keyword evidence="3" id="KW-0479">Metal-binding</keyword>
<dbReference type="InterPro" id="IPR008162">
    <property type="entry name" value="Pyrophosphatase"/>
</dbReference>
<dbReference type="Pfam" id="PF00719">
    <property type="entry name" value="Pyrophosphatase"/>
    <property type="match status" value="1"/>
</dbReference>
<evidence type="ECO:0000256" key="3">
    <source>
        <dbReference type="ARBA" id="ARBA00022723"/>
    </source>
</evidence>
<dbReference type="InterPro" id="IPR036649">
    <property type="entry name" value="Pyrophosphatase_sf"/>
</dbReference>
<keyword evidence="4 6" id="KW-0378">Hydrolase</keyword>
<evidence type="ECO:0000256" key="4">
    <source>
        <dbReference type="ARBA" id="ARBA00022801"/>
    </source>
</evidence>
<evidence type="ECO:0000256" key="1">
    <source>
        <dbReference type="ARBA" id="ARBA00001946"/>
    </source>
</evidence>
<organism evidence="6">
    <name type="scientific">uncultured Adhaeribacter sp</name>
    <dbReference type="NCBI Taxonomy" id="448109"/>
    <lineage>
        <taxon>Bacteria</taxon>
        <taxon>Pseudomonadati</taxon>
        <taxon>Bacteroidota</taxon>
        <taxon>Cytophagia</taxon>
        <taxon>Cytophagales</taxon>
        <taxon>Hymenobacteraceae</taxon>
        <taxon>Adhaeribacter</taxon>
        <taxon>environmental samples</taxon>
    </lineage>
</organism>
<evidence type="ECO:0000313" key="6">
    <source>
        <dbReference type="EMBL" id="CAA9264643.1"/>
    </source>
</evidence>
<dbReference type="AlphaFoldDB" id="A0A6J4J1T5"/>
<name>A0A6J4J1T5_9BACT</name>
<protein>
    <recommendedName>
        <fullName evidence="2">inorganic diphosphatase</fullName>
        <ecNumber evidence="2">3.6.1.1</ecNumber>
    </recommendedName>
</protein>
<keyword evidence="5" id="KW-0460">Magnesium</keyword>
<dbReference type="GO" id="GO:0000287">
    <property type="term" value="F:magnesium ion binding"/>
    <property type="evidence" value="ECO:0007669"/>
    <property type="project" value="InterPro"/>
</dbReference>
<sequence>MLCALVSGLGGILLESCKTDYENLPTYNRHQQLQAVIEIPAGTNQLLKYDAKSREFQNTTGKAIRFLAYPGNYGFIPATQLAARRGGDDQPLDILVLAESQPSGTVTEVLLLGILLLERDGLLDPKVIAVPAQPSQRLISATDFTSFSQDYSAIKNILTQWFLHANPSQKVRLIGWKSELFAENYIRQSMK</sequence>
<comment type="cofactor">
    <cofactor evidence="1">
        <name>Mg(2+)</name>
        <dbReference type="ChEBI" id="CHEBI:18420"/>
    </cofactor>
</comment>
<dbReference type="Gene3D" id="3.90.80.10">
    <property type="entry name" value="Inorganic pyrophosphatase"/>
    <property type="match status" value="1"/>
</dbReference>
<dbReference type="PANTHER" id="PTHR10286">
    <property type="entry name" value="INORGANIC PYROPHOSPHATASE"/>
    <property type="match status" value="1"/>
</dbReference>